<dbReference type="KEGG" id="rhoz:GXP67_14010"/>
<evidence type="ECO:0000313" key="3">
    <source>
        <dbReference type="Proteomes" id="UP000480178"/>
    </source>
</evidence>
<sequence>MKDLKAYTIEILNLSNKRHEYEFESGNSFFDHFEQSLIHKGTFTVKLILDKSETMIQLSFHITGSVELICDRTLEPFDYPLNINQKLILKYGEEDEELTDEIEIISRHTQQINVAQYIYEFIGLAIPMKKLHPRLAQSALQENEEGILVYSSGEASNEDTEQKDEAVDPRFNILKKLK</sequence>
<dbReference type="RefSeq" id="WP_162443689.1">
    <property type="nucleotide sequence ID" value="NZ_CP048222.1"/>
</dbReference>
<dbReference type="Proteomes" id="UP000480178">
    <property type="component" value="Chromosome"/>
</dbReference>
<evidence type="ECO:0000256" key="1">
    <source>
        <dbReference type="SAM" id="MobiDB-lite"/>
    </source>
</evidence>
<gene>
    <name evidence="2" type="ORF">GXP67_14010</name>
</gene>
<dbReference type="InterPro" id="IPR003772">
    <property type="entry name" value="YceD"/>
</dbReference>
<protein>
    <submittedName>
        <fullName evidence="2">DUF177 domain-containing protein</fullName>
    </submittedName>
</protein>
<dbReference type="EMBL" id="CP048222">
    <property type="protein sequence ID" value="QHT67665.1"/>
    <property type="molecule type" value="Genomic_DNA"/>
</dbReference>
<proteinExistence type="predicted"/>
<organism evidence="2 3">
    <name type="scientific">Rhodocytophaga rosea</name>
    <dbReference type="NCBI Taxonomy" id="2704465"/>
    <lineage>
        <taxon>Bacteria</taxon>
        <taxon>Pseudomonadati</taxon>
        <taxon>Bacteroidota</taxon>
        <taxon>Cytophagia</taxon>
        <taxon>Cytophagales</taxon>
        <taxon>Rhodocytophagaceae</taxon>
        <taxon>Rhodocytophaga</taxon>
    </lineage>
</organism>
<keyword evidence="3" id="KW-1185">Reference proteome</keyword>
<name>A0A6C0GIC8_9BACT</name>
<dbReference type="Pfam" id="PF02620">
    <property type="entry name" value="YceD"/>
    <property type="match status" value="1"/>
</dbReference>
<evidence type="ECO:0000313" key="2">
    <source>
        <dbReference type="EMBL" id="QHT67665.1"/>
    </source>
</evidence>
<feature type="region of interest" description="Disordered" evidence="1">
    <location>
        <begin position="152"/>
        <end position="178"/>
    </location>
</feature>
<dbReference type="AlphaFoldDB" id="A0A6C0GIC8"/>
<accession>A0A6C0GIC8</accession>
<reference evidence="2 3" key="1">
    <citation type="submission" date="2020-01" db="EMBL/GenBank/DDBJ databases">
        <authorList>
            <person name="Kim M.K."/>
        </authorList>
    </citation>
    <scope>NUCLEOTIDE SEQUENCE [LARGE SCALE GENOMIC DNA]</scope>
    <source>
        <strain evidence="2 3">172606-1</strain>
    </source>
</reference>